<dbReference type="Proteomes" id="UP000279236">
    <property type="component" value="Unassembled WGS sequence"/>
</dbReference>
<name>A0A427XS48_9TREE</name>
<feature type="region of interest" description="Disordered" evidence="1">
    <location>
        <begin position="1"/>
        <end position="120"/>
    </location>
</feature>
<dbReference type="EMBL" id="RSCE01000006">
    <property type="protein sequence ID" value="RSH81633.1"/>
    <property type="molecule type" value="Genomic_DNA"/>
</dbReference>
<dbReference type="RefSeq" id="XP_028476088.1">
    <property type="nucleotide sequence ID" value="XM_028623155.1"/>
</dbReference>
<proteinExistence type="predicted"/>
<feature type="compositionally biased region" description="Polar residues" evidence="1">
    <location>
        <begin position="107"/>
        <end position="120"/>
    </location>
</feature>
<feature type="compositionally biased region" description="Acidic residues" evidence="1">
    <location>
        <begin position="76"/>
        <end position="92"/>
    </location>
</feature>
<feature type="compositionally biased region" description="Basic and acidic residues" evidence="1">
    <location>
        <begin position="41"/>
        <end position="56"/>
    </location>
</feature>
<sequence length="120" mass="13422">MVRPPRTHTSLPTTGMSVADSDSDPAGLEDAQNQHLPGDSSDDRDVKGTAKSLPHEWEDEGEDPFEYDDYKYADVEPFEYDNSDDEDEEEDDTVSRISATPEPTLRPNANRTVTTTCQTR</sequence>
<feature type="compositionally biased region" description="Polar residues" evidence="1">
    <location>
        <begin position="7"/>
        <end position="16"/>
    </location>
</feature>
<evidence type="ECO:0000256" key="1">
    <source>
        <dbReference type="SAM" id="MobiDB-lite"/>
    </source>
</evidence>
<comment type="caution">
    <text evidence="2">The sequence shown here is derived from an EMBL/GenBank/DDBJ whole genome shotgun (WGS) entry which is preliminary data.</text>
</comment>
<gene>
    <name evidence="2" type="ORF">EHS24_007811</name>
</gene>
<protein>
    <submittedName>
        <fullName evidence="2">Uncharacterized protein</fullName>
    </submittedName>
</protein>
<organism evidence="2 3">
    <name type="scientific">Apiotrichum porosum</name>
    <dbReference type="NCBI Taxonomy" id="105984"/>
    <lineage>
        <taxon>Eukaryota</taxon>
        <taxon>Fungi</taxon>
        <taxon>Dikarya</taxon>
        <taxon>Basidiomycota</taxon>
        <taxon>Agaricomycotina</taxon>
        <taxon>Tremellomycetes</taxon>
        <taxon>Trichosporonales</taxon>
        <taxon>Trichosporonaceae</taxon>
        <taxon>Apiotrichum</taxon>
    </lineage>
</organism>
<reference evidence="2 3" key="1">
    <citation type="submission" date="2018-11" db="EMBL/GenBank/DDBJ databases">
        <title>Genome sequence of Apiotrichum porosum DSM 27194.</title>
        <authorList>
            <person name="Aliyu H."/>
            <person name="Gorte O."/>
            <person name="Ochsenreither K."/>
        </authorList>
    </citation>
    <scope>NUCLEOTIDE SEQUENCE [LARGE SCALE GENOMIC DNA]</scope>
    <source>
        <strain evidence="2 3">DSM 27194</strain>
    </source>
</reference>
<dbReference type="AlphaFoldDB" id="A0A427XS48"/>
<dbReference type="GeneID" id="39592354"/>
<evidence type="ECO:0000313" key="2">
    <source>
        <dbReference type="EMBL" id="RSH81633.1"/>
    </source>
</evidence>
<evidence type="ECO:0000313" key="3">
    <source>
        <dbReference type="Proteomes" id="UP000279236"/>
    </source>
</evidence>
<feature type="compositionally biased region" description="Acidic residues" evidence="1">
    <location>
        <begin position="57"/>
        <end position="67"/>
    </location>
</feature>
<accession>A0A427XS48</accession>
<keyword evidence="3" id="KW-1185">Reference proteome</keyword>